<reference evidence="1 2" key="1">
    <citation type="submission" date="2023-02" db="EMBL/GenBank/DDBJ databases">
        <title>LHISI_Scaffold_Assembly.</title>
        <authorList>
            <person name="Stuart O.P."/>
            <person name="Cleave R."/>
            <person name="Magrath M.J.L."/>
            <person name="Mikheyev A.S."/>
        </authorList>
    </citation>
    <scope>NUCLEOTIDE SEQUENCE [LARGE SCALE GENOMIC DNA]</scope>
    <source>
        <strain evidence="1">Daus_M_001</strain>
        <tissue evidence="1">Leg muscle</tissue>
    </source>
</reference>
<protein>
    <recommendedName>
        <fullName evidence="3">HAT C-terminal dimerisation domain-containing protein</fullName>
    </recommendedName>
</protein>
<proteinExistence type="predicted"/>
<dbReference type="Proteomes" id="UP001159363">
    <property type="component" value="Chromosome 2"/>
</dbReference>
<evidence type="ECO:0008006" key="3">
    <source>
        <dbReference type="Google" id="ProtNLM"/>
    </source>
</evidence>
<keyword evidence="2" id="KW-1185">Reference proteome</keyword>
<comment type="caution">
    <text evidence="1">The sequence shown here is derived from an EMBL/GenBank/DDBJ whole genome shotgun (WGS) entry which is preliminary data.</text>
</comment>
<gene>
    <name evidence="1" type="ORF">PR048_005518</name>
</gene>
<organism evidence="1 2">
    <name type="scientific">Dryococelus australis</name>
    <dbReference type="NCBI Taxonomy" id="614101"/>
    <lineage>
        <taxon>Eukaryota</taxon>
        <taxon>Metazoa</taxon>
        <taxon>Ecdysozoa</taxon>
        <taxon>Arthropoda</taxon>
        <taxon>Hexapoda</taxon>
        <taxon>Insecta</taxon>
        <taxon>Pterygota</taxon>
        <taxon>Neoptera</taxon>
        <taxon>Polyneoptera</taxon>
        <taxon>Phasmatodea</taxon>
        <taxon>Verophasmatodea</taxon>
        <taxon>Anareolatae</taxon>
        <taxon>Phasmatidae</taxon>
        <taxon>Eurycanthinae</taxon>
        <taxon>Dryococelus</taxon>
    </lineage>
</organism>
<sequence>MSDRKRDVVWLSFEEVKKKSRRGVRAKCKYGGIEFEGQVLRMKNHLSKCESSVIKVKMMQIALQLPQAQLIHPPILHHFVEHPQFVKFMQQLRPDTIYEDKKKTCSLTLENEKVCLGFDGWSNVHNEPIICATVTTKEDNAYLVTQLTHLVMLTLPIIWQKWLARFVLLLPIMLPMCKLLENNEDLNIIIYGSSAHILNLLANDFNIQNVTEHMLSLIIYFKNNHFANACYRQSGAQKLILPIEVCWNTMVDCLERYLKGWGTLLQICEDISVVAWKNFEMKMEATKYKNVIQKFQKNIYDMALIPAPFLAYMLDPKEKKSSLDLTEEENAWHLILLNQLLTAEASSASLERVFSLFGLVHSKRCYKLGTEKASQLVFQFKAFTSGRARGNRRLSHRR</sequence>
<dbReference type="SUPFAM" id="SSF53098">
    <property type="entry name" value="Ribonuclease H-like"/>
    <property type="match status" value="1"/>
</dbReference>
<name>A0ABQ9I8C8_9NEOP</name>
<evidence type="ECO:0000313" key="2">
    <source>
        <dbReference type="Proteomes" id="UP001159363"/>
    </source>
</evidence>
<dbReference type="EMBL" id="JARBHB010000002">
    <property type="protein sequence ID" value="KAJ8892937.1"/>
    <property type="molecule type" value="Genomic_DNA"/>
</dbReference>
<dbReference type="InterPro" id="IPR012337">
    <property type="entry name" value="RNaseH-like_sf"/>
</dbReference>
<evidence type="ECO:0000313" key="1">
    <source>
        <dbReference type="EMBL" id="KAJ8892937.1"/>
    </source>
</evidence>
<accession>A0ABQ9I8C8</accession>